<organism evidence="7 8">
    <name type="scientific">Chlamydomonas reinhardtii</name>
    <name type="common">Chlamydomonas smithii</name>
    <dbReference type="NCBI Taxonomy" id="3055"/>
    <lineage>
        <taxon>Eukaryota</taxon>
        <taxon>Viridiplantae</taxon>
        <taxon>Chlorophyta</taxon>
        <taxon>core chlorophytes</taxon>
        <taxon>Chlorophyceae</taxon>
        <taxon>CS clade</taxon>
        <taxon>Chlamydomonadales</taxon>
        <taxon>Chlamydomonadaceae</taxon>
        <taxon>Chlamydomonas</taxon>
    </lineage>
</organism>
<evidence type="ECO:0000313" key="7">
    <source>
        <dbReference type="EMBL" id="PNW77291.1"/>
    </source>
</evidence>
<feature type="disulfide bond" evidence="4">
    <location>
        <begin position="64"/>
        <end position="73"/>
    </location>
</feature>
<dbReference type="InterPro" id="IPR040911">
    <property type="entry name" value="Exostosin_GT47"/>
</dbReference>
<evidence type="ECO:0000256" key="1">
    <source>
        <dbReference type="ARBA" id="ARBA00004323"/>
    </source>
</evidence>
<dbReference type="Pfam" id="PF03016">
    <property type="entry name" value="Exostosin_GT47"/>
    <property type="match status" value="1"/>
</dbReference>
<name>A0A2K3D9T2_CHLRE</name>
<dbReference type="Proteomes" id="UP000006906">
    <property type="component" value="Chromosome 10"/>
</dbReference>
<keyword evidence="3" id="KW-0333">Golgi apparatus</keyword>
<dbReference type="OrthoDB" id="1924787at2759"/>
<dbReference type="PROSITE" id="PS01186">
    <property type="entry name" value="EGF_2"/>
    <property type="match status" value="1"/>
</dbReference>
<keyword evidence="4" id="KW-1015">Disulfide bond</keyword>
<dbReference type="GeneID" id="5728100"/>
<dbReference type="PROSITE" id="PS50026">
    <property type="entry name" value="EGF_3"/>
    <property type="match status" value="1"/>
</dbReference>
<dbReference type="GO" id="GO:0000139">
    <property type="term" value="C:Golgi membrane"/>
    <property type="evidence" value="ECO:0007669"/>
    <property type="project" value="UniProtKB-SubCell"/>
</dbReference>
<keyword evidence="8" id="KW-1185">Reference proteome</keyword>
<comment type="caution">
    <text evidence="4">Lacks conserved residue(s) required for the propagation of feature annotation.</text>
</comment>
<comment type="similarity">
    <text evidence="2">Belongs to the glycosyltransferase 47 family.</text>
</comment>
<dbReference type="SMART" id="SM00181">
    <property type="entry name" value="EGF"/>
    <property type="match status" value="2"/>
</dbReference>
<reference evidence="7 8" key="1">
    <citation type="journal article" date="2007" name="Science">
        <title>The Chlamydomonas genome reveals the evolution of key animal and plant functions.</title>
        <authorList>
            <person name="Merchant S.S."/>
            <person name="Prochnik S.E."/>
            <person name="Vallon O."/>
            <person name="Harris E.H."/>
            <person name="Karpowicz S.J."/>
            <person name="Witman G.B."/>
            <person name="Terry A."/>
            <person name="Salamov A."/>
            <person name="Fritz-Laylin L.K."/>
            <person name="Marechal-Drouard L."/>
            <person name="Marshall W.F."/>
            <person name="Qu L.H."/>
            <person name="Nelson D.R."/>
            <person name="Sanderfoot A.A."/>
            <person name="Spalding M.H."/>
            <person name="Kapitonov V.V."/>
            <person name="Ren Q."/>
            <person name="Ferris P."/>
            <person name="Lindquist E."/>
            <person name="Shapiro H."/>
            <person name="Lucas S.M."/>
            <person name="Grimwood J."/>
            <person name="Schmutz J."/>
            <person name="Cardol P."/>
            <person name="Cerutti H."/>
            <person name="Chanfreau G."/>
            <person name="Chen C.L."/>
            <person name="Cognat V."/>
            <person name="Croft M.T."/>
            <person name="Dent R."/>
            <person name="Dutcher S."/>
            <person name="Fernandez E."/>
            <person name="Fukuzawa H."/>
            <person name="Gonzalez-Ballester D."/>
            <person name="Gonzalez-Halphen D."/>
            <person name="Hallmann A."/>
            <person name="Hanikenne M."/>
            <person name="Hippler M."/>
            <person name="Inwood W."/>
            <person name="Jabbari K."/>
            <person name="Kalanon M."/>
            <person name="Kuras R."/>
            <person name="Lefebvre P.A."/>
            <person name="Lemaire S.D."/>
            <person name="Lobanov A.V."/>
            <person name="Lohr M."/>
            <person name="Manuell A."/>
            <person name="Meier I."/>
            <person name="Mets L."/>
            <person name="Mittag M."/>
            <person name="Mittelmeier T."/>
            <person name="Moroney J.V."/>
            <person name="Moseley J."/>
            <person name="Napoli C."/>
            <person name="Nedelcu A.M."/>
            <person name="Niyogi K."/>
            <person name="Novoselov S.V."/>
            <person name="Paulsen I.T."/>
            <person name="Pazour G."/>
            <person name="Purton S."/>
            <person name="Ral J.P."/>
            <person name="Riano-Pachon D.M."/>
            <person name="Riekhof W."/>
            <person name="Rymarquis L."/>
            <person name="Schroda M."/>
            <person name="Stern D."/>
            <person name="Umen J."/>
            <person name="Willows R."/>
            <person name="Wilson N."/>
            <person name="Zimmer S.L."/>
            <person name="Allmer J."/>
            <person name="Balk J."/>
            <person name="Bisova K."/>
            <person name="Chen C.J."/>
            <person name="Elias M."/>
            <person name="Gendler K."/>
            <person name="Hauser C."/>
            <person name="Lamb M.R."/>
            <person name="Ledford H."/>
            <person name="Long J.C."/>
            <person name="Minagawa J."/>
            <person name="Page M.D."/>
            <person name="Pan J."/>
            <person name="Pootakham W."/>
            <person name="Roje S."/>
            <person name="Rose A."/>
            <person name="Stahlberg E."/>
            <person name="Terauchi A.M."/>
            <person name="Yang P."/>
            <person name="Ball S."/>
            <person name="Bowler C."/>
            <person name="Dieckmann C.L."/>
            <person name="Gladyshev V.N."/>
            <person name="Green P."/>
            <person name="Jorgensen R."/>
            <person name="Mayfield S."/>
            <person name="Mueller-Roeber B."/>
            <person name="Rajamani S."/>
            <person name="Sayre R.T."/>
            <person name="Brokstein P."/>
            <person name="Dubchak I."/>
            <person name="Goodstein D."/>
            <person name="Hornick L."/>
            <person name="Huang Y.W."/>
            <person name="Jhaveri J."/>
            <person name="Luo Y."/>
            <person name="Martinez D."/>
            <person name="Ngau W.C."/>
            <person name="Otillar B."/>
            <person name="Poliakov A."/>
            <person name="Porter A."/>
            <person name="Szajkowski L."/>
            <person name="Werner G."/>
            <person name="Zhou K."/>
            <person name="Grigoriev I.V."/>
            <person name="Rokhsar D.S."/>
            <person name="Grossman A.R."/>
        </authorList>
    </citation>
    <scope>NUCLEOTIDE SEQUENCE [LARGE SCALE GENOMIC DNA]</scope>
    <source>
        <strain evidence="8">CC-503</strain>
    </source>
</reference>
<dbReference type="InParanoid" id="A0A2K3D9T2"/>
<keyword evidence="4" id="KW-0245">EGF-like domain</keyword>
<dbReference type="PROSITE" id="PS00022">
    <property type="entry name" value="EGF_1"/>
    <property type="match status" value="2"/>
</dbReference>
<keyword evidence="5" id="KW-0732">Signal</keyword>
<dbReference type="Gramene" id="PNW77291">
    <property type="protein sequence ID" value="PNW77291"/>
    <property type="gene ID" value="CHLRE_10g430100v5"/>
</dbReference>
<dbReference type="InterPro" id="IPR000742">
    <property type="entry name" value="EGF"/>
</dbReference>
<dbReference type="Gene3D" id="2.10.25.10">
    <property type="entry name" value="Laminin"/>
    <property type="match status" value="1"/>
</dbReference>
<accession>A0A2K3D9T2</accession>
<evidence type="ECO:0000256" key="3">
    <source>
        <dbReference type="ARBA" id="ARBA00023034"/>
    </source>
</evidence>
<evidence type="ECO:0000256" key="2">
    <source>
        <dbReference type="ARBA" id="ARBA00010271"/>
    </source>
</evidence>
<proteinExistence type="inferred from homology"/>
<feature type="domain" description="EGF-like" evidence="6">
    <location>
        <begin position="40"/>
        <end position="74"/>
    </location>
</feature>
<sequence>MKFVHAQKDAQSTTQQQSRRIPLCSVLCLLLATCSRAEKRNATCLTDQCFEYGTCNPETDRCECPLGRHGLDCSIPIPDPEPQCKEHSHNLVTCTSFTKTLCLNSCNGQGWCAGGFCHCKPGFYGADCSLSTSPDGRPVLLAGQGYMPRQHGVKIYVYELPPVANTWTYIARIDRPLVQVLLQRMLSSGVRTTDGDSADYYFIPLLMRTRTHTVNHLAAVVHYVRKHWPWWDRTGGGHRHLLVAPGDIGRRILTPELLHMTENCTFLTHWGLHRNHSGGNWLASHRPGKDIVVPPLTPPDEPIVYSPLHATLKKNRKSRLGELFFAGRICGDNQKPTDGKCSEKRQDYSAGTRQQVAHHHWNRPNWTITTHTPAYAEALSTHIFCLSPTGGGYGRRSVQSLLMGCIPVTVTDHVHQPFEPEVDWARFSVPVREDDIAQLHHVLTGLRASPHTLAQMQVRLRCAAQHMYYSSTFGEIMGEDGRFDAFETLMEVLRMRKERPELHPRDYEAQDKRFHDFIHCRSKPTGGRVQLCTQNRLVKSNNITHCRESYDAVPMRWMRMFYSWPGGAVCGRNRDVGRCPRSWL</sequence>
<dbReference type="InterPro" id="IPR009030">
    <property type="entry name" value="Growth_fac_rcpt_cys_sf"/>
</dbReference>
<evidence type="ECO:0000313" key="8">
    <source>
        <dbReference type="Proteomes" id="UP000006906"/>
    </source>
</evidence>
<dbReference type="KEGG" id="cre:CHLRE_10g430100v5"/>
<dbReference type="InterPro" id="IPR004263">
    <property type="entry name" value="Exostosin"/>
</dbReference>
<dbReference type="PANTHER" id="PTHR11062">
    <property type="entry name" value="EXOSTOSIN HEPARAN SULFATE GLYCOSYLTRANSFERASE -RELATED"/>
    <property type="match status" value="1"/>
</dbReference>
<dbReference type="PANTHER" id="PTHR11062:SF376">
    <property type="entry name" value="EXOSTOSIN FAMILY PROTEIN"/>
    <property type="match status" value="1"/>
</dbReference>
<dbReference type="GO" id="GO:0016757">
    <property type="term" value="F:glycosyltransferase activity"/>
    <property type="evidence" value="ECO:0007669"/>
    <property type="project" value="InterPro"/>
</dbReference>
<dbReference type="AlphaFoldDB" id="A0A2K3D9T2"/>
<dbReference type="EMBL" id="CM008971">
    <property type="protein sequence ID" value="PNW77291.1"/>
    <property type="molecule type" value="Genomic_DNA"/>
</dbReference>
<protein>
    <recommendedName>
        <fullName evidence="6">EGF-like domain-containing protein</fullName>
    </recommendedName>
</protein>
<feature type="signal peptide" evidence="5">
    <location>
        <begin position="1"/>
        <end position="37"/>
    </location>
</feature>
<evidence type="ECO:0000256" key="5">
    <source>
        <dbReference type="SAM" id="SignalP"/>
    </source>
</evidence>
<comment type="subcellular location">
    <subcellularLocation>
        <location evidence="1">Golgi apparatus membrane</location>
        <topology evidence="1">Single-pass type II membrane protein</topology>
    </subcellularLocation>
</comment>
<dbReference type="RefSeq" id="XP_042920027.1">
    <property type="nucleotide sequence ID" value="XM_043066630.1"/>
</dbReference>
<feature type="chain" id="PRO_5014383551" description="EGF-like domain-containing protein" evidence="5">
    <location>
        <begin position="38"/>
        <end position="584"/>
    </location>
</feature>
<evidence type="ECO:0000259" key="6">
    <source>
        <dbReference type="PROSITE" id="PS50026"/>
    </source>
</evidence>
<gene>
    <name evidence="7" type="ORF">CHLRE_10g430100v5</name>
</gene>
<dbReference type="ExpressionAtlas" id="A0A2K3D9T2">
    <property type="expression patterns" value="baseline"/>
</dbReference>
<dbReference type="SUPFAM" id="SSF57184">
    <property type="entry name" value="Growth factor receptor domain"/>
    <property type="match status" value="1"/>
</dbReference>
<dbReference type="PaxDb" id="3055-EDP06296"/>
<evidence type="ECO:0000256" key="4">
    <source>
        <dbReference type="PROSITE-ProRule" id="PRU00076"/>
    </source>
</evidence>